<dbReference type="Proteomes" id="UP000317881">
    <property type="component" value="Unassembled WGS sequence"/>
</dbReference>
<accession>A0A4Y3VV75</accession>
<dbReference type="SUPFAM" id="SSF54373">
    <property type="entry name" value="FAD-linked reductases, C-terminal domain"/>
    <property type="match status" value="1"/>
</dbReference>
<sequence length="134" mass="14340">MTALYVPELGALFSGDTLFQGGPGATGHGPAHQYARTTELPLLAGRNDEHTEASLPILRNQDAGLYYRELVDRTGIGSYAHRPMPVSLDRVAHPSEHGQHPHPGDAQRRGVLHARVPAGGDGRLRAPSPPTACR</sequence>
<dbReference type="SUPFAM" id="SSF56281">
    <property type="entry name" value="Metallo-hydrolase/oxidoreductase"/>
    <property type="match status" value="1"/>
</dbReference>
<dbReference type="RefSeq" id="WP_141315170.1">
    <property type="nucleotide sequence ID" value="NZ_BJND01000088.1"/>
</dbReference>
<keyword evidence="3" id="KW-1185">Reference proteome</keyword>
<evidence type="ECO:0000256" key="1">
    <source>
        <dbReference type="SAM" id="MobiDB-lite"/>
    </source>
</evidence>
<feature type="compositionally biased region" description="Basic and acidic residues" evidence="1">
    <location>
        <begin position="90"/>
        <end position="108"/>
    </location>
</feature>
<organism evidence="2 3">
    <name type="scientific">Streptomyces spinoverrucosus</name>
    <dbReference type="NCBI Taxonomy" id="284043"/>
    <lineage>
        <taxon>Bacteria</taxon>
        <taxon>Bacillati</taxon>
        <taxon>Actinomycetota</taxon>
        <taxon>Actinomycetes</taxon>
        <taxon>Kitasatosporales</taxon>
        <taxon>Streptomycetaceae</taxon>
        <taxon>Streptomyces</taxon>
    </lineage>
</organism>
<gene>
    <name evidence="2" type="ORF">SSP24_76500</name>
</gene>
<dbReference type="EMBL" id="BJND01000088">
    <property type="protein sequence ID" value="GEC09995.1"/>
    <property type="molecule type" value="Genomic_DNA"/>
</dbReference>
<protein>
    <submittedName>
        <fullName evidence="2">Uncharacterized protein</fullName>
    </submittedName>
</protein>
<comment type="caution">
    <text evidence="2">The sequence shown here is derived from an EMBL/GenBank/DDBJ whole genome shotgun (WGS) entry which is preliminary data.</text>
</comment>
<dbReference type="AlphaFoldDB" id="A0A4Y3VV75"/>
<name>A0A4Y3VV75_9ACTN</name>
<evidence type="ECO:0000313" key="2">
    <source>
        <dbReference type="EMBL" id="GEC09995.1"/>
    </source>
</evidence>
<reference evidence="2 3" key="1">
    <citation type="submission" date="2019-06" db="EMBL/GenBank/DDBJ databases">
        <title>Whole genome shotgun sequence of Streptomyces spinoverrucosus NBRC 14228.</title>
        <authorList>
            <person name="Hosoyama A."/>
            <person name="Uohara A."/>
            <person name="Ohji S."/>
            <person name="Ichikawa N."/>
        </authorList>
    </citation>
    <scope>NUCLEOTIDE SEQUENCE [LARGE SCALE GENOMIC DNA]</scope>
    <source>
        <strain evidence="2 3">NBRC 14228</strain>
    </source>
</reference>
<dbReference type="Gene3D" id="3.30.9.10">
    <property type="entry name" value="D-Amino Acid Oxidase, subunit A, domain 2"/>
    <property type="match status" value="1"/>
</dbReference>
<dbReference type="InterPro" id="IPR036866">
    <property type="entry name" value="RibonucZ/Hydroxyglut_hydro"/>
</dbReference>
<proteinExistence type="predicted"/>
<feature type="region of interest" description="Disordered" evidence="1">
    <location>
        <begin position="89"/>
        <end position="111"/>
    </location>
</feature>
<evidence type="ECO:0000313" key="3">
    <source>
        <dbReference type="Proteomes" id="UP000317881"/>
    </source>
</evidence>